<evidence type="ECO:0000313" key="2">
    <source>
        <dbReference type="EMBL" id="SAM09589.1"/>
    </source>
</evidence>
<feature type="region of interest" description="Disordered" evidence="1">
    <location>
        <begin position="112"/>
        <end position="131"/>
    </location>
</feature>
<keyword evidence="3" id="KW-1185">Reference proteome</keyword>
<organism evidence="2">
    <name type="scientific">Absidia glauca</name>
    <name type="common">Pin mould</name>
    <dbReference type="NCBI Taxonomy" id="4829"/>
    <lineage>
        <taxon>Eukaryota</taxon>
        <taxon>Fungi</taxon>
        <taxon>Fungi incertae sedis</taxon>
        <taxon>Mucoromycota</taxon>
        <taxon>Mucoromycotina</taxon>
        <taxon>Mucoromycetes</taxon>
        <taxon>Mucorales</taxon>
        <taxon>Cunninghamellaceae</taxon>
        <taxon>Absidia</taxon>
    </lineage>
</organism>
<dbReference type="AlphaFoldDB" id="A0A168T766"/>
<sequence>MMPKRLYLVDEVPNLGPLESAAVLGLSVGEAYSILQVWYLLINGHFMLLHVEFEEGSPIPVWRDRAARYKKASVMMDTGIRPKDSAMAMESTMDEQWASRYRRHRLRYCRRHRRSRSKCRKQNVGHGKLKD</sequence>
<reference evidence="2" key="1">
    <citation type="submission" date="2016-04" db="EMBL/GenBank/DDBJ databases">
        <authorList>
            <person name="Evans L.H."/>
            <person name="Alamgir A."/>
            <person name="Owens N."/>
            <person name="Weber N.D."/>
            <person name="Virtaneva K."/>
            <person name="Barbian K."/>
            <person name="Babar A."/>
            <person name="Rosenke K."/>
        </authorList>
    </citation>
    <scope>NUCLEOTIDE SEQUENCE [LARGE SCALE GENOMIC DNA]</scope>
    <source>
        <strain evidence="2">CBS 101.48</strain>
    </source>
</reference>
<evidence type="ECO:0000313" key="3">
    <source>
        <dbReference type="Proteomes" id="UP000078561"/>
    </source>
</evidence>
<dbReference type="InParanoid" id="A0A168T766"/>
<dbReference type="Proteomes" id="UP000078561">
    <property type="component" value="Unassembled WGS sequence"/>
</dbReference>
<accession>A0A168T766</accession>
<evidence type="ECO:0000256" key="1">
    <source>
        <dbReference type="SAM" id="MobiDB-lite"/>
    </source>
</evidence>
<proteinExistence type="predicted"/>
<name>A0A168T766_ABSGL</name>
<dbReference type="EMBL" id="LT555144">
    <property type="protein sequence ID" value="SAM09589.1"/>
    <property type="molecule type" value="Genomic_DNA"/>
</dbReference>
<gene>
    <name evidence="2" type="primary">ABSGL_15285.1 scaffold 16333</name>
</gene>
<protein>
    <submittedName>
        <fullName evidence="2">Uncharacterized protein</fullName>
    </submittedName>
</protein>